<protein>
    <submittedName>
        <fullName evidence="2">Uncharacterized protein</fullName>
    </submittedName>
</protein>
<proteinExistence type="predicted"/>
<feature type="region of interest" description="Disordered" evidence="1">
    <location>
        <begin position="1"/>
        <end position="23"/>
    </location>
</feature>
<evidence type="ECO:0000313" key="2">
    <source>
        <dbReference type="EMBL" id="MBB5363074.1"/>
    </source>
</evidence>
<organism evidence="2 3">
    <name type="scientific">Deinococcus humi</name>
    <dbReference type="NCBI Taxonomy" id="662880"/>
    <lineage>
        <taxon>Bacteria</taxon>
        <taxon>Thermotogati</taxon>
        <taxon>Deinococcota</taxon>
        <taxon>Deinococci</taxon>
        <taxon>Deinococcales</taxon>
        <taxon>Deinococcaceae</taxon>
        <taxon>Deinococcus</taxon>
    </lineage>
</organism>
<sequence length="88" mass="10108">MKRRTRLRKMGLPADPKPVPRKTEPSFYDLAVSAVKELEKTGLPNSWANNLDFLEDCRRYGVSHTVNCMRLHGLLPSRLKDMLGSPWL</sequence>
<evidence type="ECO:0000313" key="3">
    <source>
        <dbReference type="Proteomes" id="UP000552709"/>
    </source>
</evidence>
<name>A0A7W8NDB6_9DEIO</name>
<dbReference type="EMBL" id="JACHFL010000004">
    <property type="protein sequence ID" value="MBB5363074.1"/>
    <property type="molecule type" value="Genomic_DNA"/>
</dbReference>
<dbReference type="Proteomes" id="UP000552709">
    <property type="component" value="Unassembled WGS sequence"/>
</dbReference>
<evidence type="ECO:0000256" key="1">
    <source>
        <dbReference type="SAM" id="MobiDB-lite"/>
    </source>
</evidence>
<reference evidence="2 3" key="1">
    <citation type="submission" date="2020-08" db="EMBL/GenBank/DDBJ databases">
        <title>Genomic Encyclopedia of Type Strains, Phase IV (KMG-IV): sequencing the most valuable type-strain genomes for metagenomic binning, comparative biology and taxonomic classification.</title>
        <authorList>
            <person name="Goeker M."/>
        </authorList>
    </citation>
    <scope>NUCLEOTIDE SEQUENCE [LARGE SCALE GENOMIC DNA]</scope>
    <source>
        <strain evidence="2 3">DSM 27939</strain>
    </source>
</reference>
<keyword evidence="3" id="KW-1185">Reference proteome</keyword>
<gene>
    <name evidence="2" type="ORF">HNQ08_002172</name>
</gene>
<dbReference type="RefSeq" id="WP_184131267.1">
    <property type="nucleotide sequence ID" value="NZ_JACHFL010000004.1"/>
</dbReference>
<dbReference type="AlphaFoldDB" id="A0A7W8NDB6"/>
<comment type="caution">
    <text evidence="2">The sequence shown here is derived from an EMBL/GenBank/DDBJ whole genome shotgun (WGS) entry which is preliminary data.</text>
</comment>
<accession>A0A7W8NDB6</accession>